<dbReference type="GO" id="GO:0031210">
    <property type="term" value="F:phosphatidylcholine binding"/>
    <property type="evidence" value="ECO:0007669"/>
    <property type="project" value="TreeGrafter"/>
</dbReference>
<reference evidence="2" key="1">
    <citation type="journal article" date="2016" name="Nature">
        <title>Genome evolution in the allotetraploid frog Xenopus laevis.</title>
        <authorList>
            <person name="Session A.M."/>
            <person name="Uno Y."/>
            <person name="Kwon T."/>
            <person name="Chapman J.A."/>
            <person name="Toyoda A."/>
            <person name="Takahashi S."/>
            <person name="Fukui A."/>
            <person name="Hikosaka A."/>
            <person name="Suzuki A."/>
            <person name="Kondo M."/>
            <person name="van Heeringen S.J."/>
            <person name="Quigley I."/>
            <person name="Heinz S."/>
            <person name="Ogino H."/>
            <person name="Ochi H."/>
            <person name="Hellsten U."/>
            <person name="Lyons J.B."/>
            <person name="Simakov O."/>
            <person name="Putnam N."/>
            <person name="Stites J."/>
            <person name="Kuroki Y."/>
            <person name="Tanaka T."/>
            <person name="Michiue T."/>
            <person name="Watanabe M."/>
            <person name="Bogdanovic O."/>
            <person name="Lister R."/>
            <person name="Georgiou G."/>
            <person name="Paranjpe S.S."/>
            <person name="van Kruijsbergen I."/>
            <person name="Shu S."/>
            <person name="Carlson J."/>
            <person name="Kinoshita T."/>
            <person name="Ohta Y."/>
            <person name="Mawaribuchi S."/>
            <person name="Jenkins J."/>
            <person name="Grimwood J."/>
            <person name="Schmutz J."/>
            <person name="Mitros T."/>
            <person name="Mozaffari S.V."/>
            <person name="Suzuki Y."/>
            <person name="Haramoto Y."/>
            <person name="Yamamoto T.S."/>
            <person name="Takagi C."/>
            <person name="Heald R."/>
            <person name="Miller K."/>
            <person name="Haudenschild C."/>
            <person name="Kitzman J."/>
            <person name="Nakayama T."/>
            <person name="Izutsu Y."/>
            <person name="Robert J."/>
            <person name="Fortriede J."/>
            <person name="Burns K."/>
            <person name="Lotay V."/>
            <person name="Karimi K."/>
            <person name="Yasuoka Y."/>
            <person name="Dichmann D.S."/>
            <person name="Flajnik M.F."/>
            <person name="Houston D.W."/>
            <person name="Shendure J."/>
            <person name="DuPasquier L."/>
            <person name="Vize P.D."/>
            <person name="Zorn A.M."/>
            <person name="Ito M."/>
            <person name="Marcotte E.M."/>
            <person name="Wallingford J.B."/>
            <person name="Ito Y."/>
            <person name="Asashima M."/>
            <person name="Ueno N."/>
            <person name="Matsuda Y."/>
            <person name="Veenstra G.J."/>
            <person name="Fujiyama A."/>
            <person name="Harland R.M."/>
            <person name="Taira M."/>
            <person name="Rokhsar D.S."/>
        </authorList>
    </citation>
    <scope>NUCLEOTIDE SEQUENCE [LARGE SCALE GENOMIC DNA]</scope>
    <source>
        <strain evidence="2">J</strain>
    </source>
</reference>
<evidence type="ECO:0000313" key="2">
    <source>
        <dbReference type="Proteomes" id="UP000694892"/>
    </source>
</evidence>
<dbReference type="GO" id="GO:0005544">
    <property type="term" value="F:calcium-dependent phospholipid binding"/>
    <property type="evidence" value="ECO:0007669"/>
    <property type="project" value="TreeGrafter"/>
</dbReference>
<dbReference type="Proteomes" id="UP000694892">
    <property type="component" value="Chromosome 6S"/>
</dbReference>
<organism evidence="1 2">
    <name type="scientific">Xenopus laevis</name>
    <name type="common">African clawed frog</name>
    <dbReference type="NCBI Taxonomy" id="8355"/>
    <lineage>
        <taxon>Eukaryota</taxon>
        <taxon>Metazoa</taxon>
        <taxon>Chordata</taxon>
        <taxon>Craniata</taxon>
        <taxon>Vertebrata</taxon>
        <taxon>Euteleostomi</taxon>
        <taxon>Amphibia</taxon>
        <taxon>Batrachia</taxon>
        <taxon>Anura</taxon>
        <taxon>Pipoidea</taxon>
        <taxon>Pipidae</taxon>
        <taxon>Xenopodinae</taxon>
        <taxon>Xenopus</taxon>
        <taxon>Xenopus</taxon>
    </lineage>
</organism>
<dbReference type="InterPro" id="IPR051634">
    <property type="entry name" value="Extended_Synaptotagmin"/>
</dbReference>
<dbReference type="EMBL" id="CM004477">
    <property type="protein sequence ID" value="OCT74605.1"/>
    <property type="molecule type" value="Genomic_DNA"/>
</dbReference>
<dbReference type="PANTHER" id="PTHR45761">
    <property type="entry name" value="EXTENDED SYNAPTOTAGMIN-LIKE PROTEIN 2, ISOFORM C"/>
    <property type="match status" value="1"/>
</dbReference>
<dbReference type="GO" id="GO:0005789">
    <property type="term" value="C:endoplasmic reticulum membrane"/>
    <property type="evidence" value="ECO:0007669"/>
    <property type="project" value="TreeGrafter"/>
</dbReference>
<sequence>MALYSSGICQNPHIASLGLRECSNTASPQWRAKSSFLLEKPHTEIVKIKVKGKGHGILGSFTLHISDLLSAENLTIQGWHQLEAPFPQGTIWIRFELRVNSHPVPPGESLMAPSS</sequence>
<proteinExistence type="predicted"/>
<dbReference type="InterPro" id="IPR035892">
    <property type="entry name" value="C2_domain_sf"/>
</dbReference>
<dbReference type="AlphaFoldDB" id="A0A974CJI0"/>
<evidence type="ECO:0008006" key="3">
    <source>
        <dbReference type="Google" id="ProtNLM"/>
    </source>
</evidence>
<dbReference type="SUPFAM" id="SSF49562">
    <property type="entry name" value="C2 domain (Calcium/lipid-binding domain, CaLB)"/>
    <property type="match status" value="1"/>
</dbReference>
<dbReference type="GO" id="GO:0008429">
    <property type="term" value="F:phosphatidylethanolamine binding"/>
    <property type="evidence" value="ECO:0007669"/>
    <property type="project" value="TreeGrafter"/>
</dbReference>
<gene>
    <name evidence="1" type="ORF">XELAEV_18033590mg</name>
</gene>
<evidence type="ECO:0000313" key="1">
    <source>
        <dbReference type="EMBL" id="OCT74605.1"/>
    </source>
</evidence>
<dbReference type="Gene3D" id="2.60.40.150">
    <property type="entry name" value="C2 domain"/>
    <property type="match status" value="1"/>
</dbReference>
<name>A0A974CJI0_XENLA</name>
<protein>
    <recommendedName>
        <fullName evidence="3">C2 domain-containing protein</fullName>
    </recommendedName>
</protein>
<dbReference type="PANTHER" id="PTHR45761:SF9">
    <property type="entry name" value="EXTENDED SYNAPTOTAGMIN-1-LIKE"/>
    <property type="match status" value="1"/>
</dbReference>
<accession>A0A974CJI0</accession>
<dbReference type="GO" id="GO:0005509">
    <property type="term" value="F:calcium ion binding"/>
    <property type="evidence" value="ECO:0007669"/>
    <property type="project" value="TreeGrafter"/>
</dbReference>
<dbReference type="GO" id="GO:0035091">
    <property type="term" value="F:phosphatidylinositol binding"/>
    <property type="evidence" value="ECO:0007669"/>
    <property type="project" value="TreeGrafter"/>
</dbReference>